<proteinExistence type="inferred from homology"/>
<evidence type="ECO:0000256" key="3">
    <source>
        <dbReference type="ARBA" id="ARBA00022692"/>
    </source>
</evidence>
<feature type="transmembrane region" description="Helical" evidence="6">
    <location>
        <begin position="295"/>
        <end position="316"/>
    </location>
</feature>
<protein>
    <submittedName>
        <fullName evidence="8">ABC transporter permease</fullName>
    </submittedName>
</protein>
<evidence type="ECO:0000313" key="8">
    <source>
        <dbReference type="EMBL" id="OUQ10347.1"/>
    </source>
</evidence>
<dbReference type="InterPro" id="IPR003838">
    <property type="entry name" value="ABC3_permease_C"/>
</dbReference>
<dbReference type="GO" id="GO:0055085">
    <property type="term" value="P:transmembrane transport"/>
    <property type="evidence" value="ECO:0007669"/>
    <property type="project" value="UniProtKB-UniRule"/>
</dbReference>
<feature type="transmembrane region" description="Helical" evidence="6">
    <location>
        <begin position="68"/>
        <end position="85"/>
    </location>
</feature>
<dbReference type="InterPro" id="IPR027022">
    <property type="entry name" value="ABC_permease_BceB-typ"/>
</dbReference>
<gene>
    <name evidence="8" type="ORF">B5E88_06230</name>
</gene>
<evidence type="ECO:0000256" key="5">
    <source>
        <dbReference type="ARBA" id="ARBA00023136"/>
    </source>
</evidence>
<keyword evidence="6" id="KW-0813">Transport</keyword>
<organism evidence="8 9">
    <name type="scientific">Enterococcus cecorum</name>
    <dbReference type="NCBI Taxonomy" id="44008"/>
    <lineage>
        <taxon>Bacteria</taxon>
        <taxon>Bacillati</taxon>
        <taxon>Bacillota</taxon>
        <taxon>Bacilli</taxon>
        <taxon>Lactobacillales</taxon>
        <taxon>Enterococcaceae</taxon>
        <taxon>Enterococcus</taxon>
    </lineage>
</organism>
<comment type="caution">
    <text evidence="8">The sequence shown here is derived from an EMBL/GenBank/DDBJ whole genome shotgun (WGS) entry which is preliminary data.</text>
</comment>
<evidence type="ECO:0000256" key="2">
    <source>
        <dbReference type="ARBA" id="ARBA00022475"/>
    </source>
</evidence>
<feature type="domain" description="ABC3 transporter permease C-terminal" evidence="7">
    <location>
        <begin position="561"/>
        <end position="674"/>
    </location>
</feature>
<dbReference type="RefSeq" id="WP_087214549.1">
    <property type="nucleotide sequence ID" value="NZ_NFLC01000010.1"/>
</dbReference>
<feature type="transmembrane region" description="Helical" evidence="6">
    <location>
        <begin position="243"/>
        <end position="268"/>
    </location>
</feature>
<dbReference type="GO" id="GO:0005886">
    <property type="term" value="C:plasma membrane"/>
    <property type="evidence" value="ECO:0007669"/>
    <property type="project" value="UniProtKB-SubCell"/>
</dbReference>
<name>A0A1Y4QYI1_9ENTE</name>
<keyword evidence="5 6" id="KW-0472">Membrane</keyword>
<keyword evidence="2 6" id="KW-1003">Cell membrane</keyword>
<evidence type="ECO:0000256" key="1">
    <source>
        <dbReference type="ARBA" id="ARBA00004651"/>
    </source>
</evidence>
<feature type="transmembrane region" description="Helical" evidence="6">
    <location>
        <begin position="15"/>
        <end position="35"/>
    </location>
</feature>
<evidence type="ECO:0000256" key="6">
    <source>
        <dbReference type="PIRNR" id="PIRNR018968"/>
    </source>
</evidence>
<feature type="transmembrane region" description="Helical" evidence="6">
    <location>
        <begin position="552"/>
        <end position="575"/>
    </location>
</feature>
<feature type="transmembrane region" description="Helical" evidence="6">
    <location>
        <begin position="159"/>
        <end position="184"/>
    </location>
</feature>
<keyword evidence="4 6" id="KW-1133">Transmembrane helix</keyword>
<dbReference type="Pfam" id="PF02687">
    <property type="entry name" value="FtsX"/>
    <property type="match status" value="2"/>
</dbReference>
<dbReference type="InterPro" id="IPR052536">
    <property type="entry name" value="ABC-4_Integral_Memb_Prot"/>
</dbReference>
<feature type="transmembrane region" description="Helical" evidence="6">
    <location>
        <begin position="106"/>
        <end position="139"/>
    </location>
</feature>
<dbReference type="Proteomes" id="UP000196074">
    <property type="component" value="Unassembled WGS sequence"/>
</dbReference>
<reference evidence="9" key="1">
    <citation type="submission" date="2017-04" db="EMBL/GenBank/DDBJ databases">
        <title>Function of individual gut microbiota members based on whole genome sequencing of pure cultures obtained from chicken caecum.</title>
        <authorList>
            <person name="Medvecky M."/>
            <person name="Cejkova D."/>
            <person name="Polansky O."/>
            <person name="Karasova D."/>
            <person name="Kubasova T."/>
            <person name="Cizek A."/>
            <person name="Rychlik I."/>
        </authorList>
    </citation>
    <scope>NUCLEOTIDE SEQUENCE [LARGE SCALE GENOMIC DNA]</scope>
    <source>
        <strain evidence="9">An144</strain>
    </source>
</reference>
<comment type="subcellular location">
    <subcellularLocation>
        <location evidence="1 6">Cell membrane</location>
        <topology evidence="1 6">Multi-pass membrane protein</topology>
    </subcellularLocation>
</comment>
<keyword evidence="3 6" id="KW-0812">Transmembrane</keyword>
<dbReference type="PIRSF" id="PIRSF018968">
    <property type="entry name" value="ABC_permease_BceB"/>
    <property type="match status" value="1"/>
</dbReference>
<evidence type="ECO:0000313" key="9">
    <source>
        <dbReference type="Proteomes" id="UP000196074"/>
    </source>
</evidence>
<comment type="similarity">
    <text evidence="6">Belongs to the ABC-4 integral membrane protein family.</text>
</comment>
<sequence length="677" mass="76549">MMSVKLAFGNVKKSIGSFLVYFVTLALGVAMFYAFNALQDQSLFKYFEEAYAQRLSILFDTLGGLNKFIAFIFGLIILYATSYLLRKRKKEFGLYMILGMDKLKISTILVLETFFIGLFSLAVGIVLGIGLSQLINIFLGHLFVADISRLTLSISVHAIVQTLINFGIIYLVAMVFSVILMNRAKLIDLLKASQQNEKSWWQKPWIGTLLFIFGLAILTWSYYIATHLMDVIIDLQWGPKMILYSIFGGIIGTYFTFMGIAAFIPVILPKFKGFYYRKLHSFGIRQFSTQLAKSVFSLATICLLQFFAIGILVASFNFKNGIEERGLANVPFDFQLSVTQAADENVEGQPALIEKNADAAIARNQAYFKGMKKKEVQYEYYIDPKIDNTIELLGISVEKGLIAPPIIINQTQYNQMAPYYHLAKADVKPGEYAFLMRFNGFSDKAIEDKLMDLPKIKVANQTFTPSQTKFIDGTIQTSGYDTFVILNDADLKQLPLQLAGKVISTLYNEKGKRHEKELAKNWEKMLSKKELHLNYSAESQYSAKTSLASDSLMVTVVGMYLGIFFLIAAIGILALKSLVDFEKHQQNYRILRQLGASEQMIQKSLFNQVAIFFILPLVGALFHMIFGLKFTKDYMMIGGGFELSLQQTGWVIGFVIMINAIYLMITYLMNRMAVKEI</sequence>
<evidence type="ECO:0000259" key="7">
    <source>
        <dbReference type="Pfam" id="PF02687"/>
    </source>
</evidence>
<feature type="transmembrane region" description="Helical" evidence="6">
    <location>
        <begin position="609"/>
        <end position="628"/>
    </location>
</feature>
<dbReference type="PANTHER" id="PTHR46795">
    <property type="entry name" value="ABC TRANSPORTER PERMEASE-RELATED-RELATED"/>
    <property type="match status" value="1"/>
</dbReference>
<dbReference type="PANTHER" id="PTHR46795:SF3">
    <property type="entry name" value="ABC TRANSPORTER PERMEASE"/>
    <property type="match status" value="1"/>
</dbReference>
<dbReference type="EMBL" id="NFLC01000010">
    <property type="protein sequence ID" value="OUQ10347.1"/>
    <property type="molecule type" value="Genomic_DNA"/>
</dbReference>
<evidence type="ECO:0000256" key="4">
    <source>
        <dbReference type="ARBA" id="ARBA00022989"/>
    </source>
</evidence>
<dbReference type="AlphaFoldDB" id="A0A1Y4QYI1"/>
<accession>A0A1Y4QYI1</accession>
<feature type="transmembrane region" description="Helical" evidence="6">
    <location>
        <begin position="648"/>
        <end position="669"/>
    </location>
</feature>
<feature type="transmembrane region" description="Helical" evidence="6">
    <location>
        <begin position="205"/>
        <end position="223"/>
    </location>
</feature>
<feature type="domain" description="ABC3 transporter permease C-terminal" evidence="7">
    <location>
        <begin position="68"/>
        <end position="182"/>
    </location>
</feature>